<keyword evidence="3" id="KW-1185">Reference proteome</keyword>
<name>A0A495IJZ6_9MICO</name>
<dbReference type="AlphaFoldDB" id="A0A495IJZ6"/>
<dbReference type="RefSeq" id="WP_170159982.1">
    <property type="nucleotide sequence ID" value="NZ_RBKS01000001.1"/>
</dbReference>
<dbReference type="EMBL" id="RBKS01000001">
    <property type="protein sequence ID" value="RKR76287.1"/>
    <property type="molecule type" value="Genomic_DNA"/>
</dbReference>
<organism evidence="2 3">
    <name type="scientific">Frondihabitans australicus</name>
    <dbReference type="NCBI Taxonomy" id="386892"/>
    <lineage>
        <taxon>Bacteria</taxon>
        <taxon>Bacillati</taxon>
        <taxon>Actinomycetota</taxon>
        <taxon>Actinomycetes</taxon>
        <taxon>Micrococcales</taxon>
        <taxon>Microbacteriaceae</taxon>
        <taxon>Frondihabitans</taxon>
    </lineage>
</organism>
<evidence type="ECO:0000313" key="3">
    <source>
        <dbReference type="Proteomes" id="UP000280008"/>
    </source>
</evidence>
<sequence length="235" mass="25999">MANDFDARLRDVRASAARHRSADVVLIVLTLLLSATVLVPWLLGRFLLRDTLFRPEASSVFDIAIRKNGTYFLSDWTAGLAVLFVFLGLALVLRPWSLRIGRVVFGFLFLAVGAGVFGPVSSHLWSLDEHVSADRLRTTAYPWSDTKYECDEQEAMFSGDLWQAHTARTEGLDGGCDRIVVYKGWEPVGWAQLPHGKTESSLVIQNNGLVQVKDDNGHVITSFAIWKPPIQGASG</sequence>
<proteinExistence type="predicted"/>
<reference evidence="2 3" key="1">
    <citation type="submission" date="2018-10" db="EMBL/GenBank/DDBJ databases">
        <title>Sequencing the genomes of 1000 actinobacteria strains.</title>
        <authorList>
            <person name="Klenk H.-P."/>
        </authorList>
    </citation>
    <scope>NUCLEOTIDE SEQUENCE [LARGE SCALE GENOMIC DNA]</scope>
    <source>
        <strain evidence="2 3">DSM 17894</strain>
    </source>
</reference>
<keyword evidence="1" id="KW-0472">Membrane</keyword>
<feature type="transmembrane region" description="Helical" evidence="1">
    <location>
        <begin position="21"/>
        <end position="43"/>
    </location>
</feature>
<gene>
    <name evidence="2" type="ORF">C8E83_3454</name>
</gene>
<protein>
    <submittedName>
        <fullName evidence="2">Uncharacterized protein</fullName>
    </submittedName>
</protein>
<feature type="transmembrane region" description="Helical" evidence="1">
    <location>
        <begin position="76"/>
        <end position="96"/>
    </location>
</feature>
<keyword evidence="1" id="KW-1133">Transmembrane helix</keyword>
<comment type="caution">
    <text evidence="2">The sequence shown here is derived from an EMBL/GenBank/DDBJ whole genome shotgun (WGS) entry which is preliminary data.</text>
</comment>
<feature type="transmembrane region" description="Helical" evidence="1">
    <location>
        <begin position="103"/>
        <end position="125"/>
    </location>
</feature>
<dbReference type="Proteomes" id="UP000280008">
    <property type="component" value="Unassembled WGS sequence"/>
</dbReference>
<evidence type="ECO:0000313" key="2">
    <source>
        <dbReference type="EMBL" id="RKR76287.1"/>
    </source>
</evidence>
<evidence type="ECO:0000256" key="1">
    <source>
        <dbReference type="SAM" id="Phobius"/>
    </source>
</evidence>
<accession>A0A495IJZ6</accession>
<keyword evidence="1" id="KW-0812">Transmembrane</keyword>